<evidence type="ECO:0000256" key="2">
    <source>
        <dbReference type="ARBA" id="ARBA00023242"/>
    </source>
</evidence>
<evidence type="ECO:0000256" key="1">
    <source>
        <dbReference type="ARBA" id="ARBA00004123"/>
    </source>
</evidence>
<dbReference type="PANTHER" id="PTHR15818">
    <property type="entry name" value="G PATCH AND KOW-CONTAINING"/>
    <property type="match status" value="1"/>
</dbReference>
<dbReference type="EMBL" id="GDJX01001502">
    <property type="protein sequence ID" value="JAT66434.1"/>
    <property type="molecule type" value="Transcribed_RNA"/>
</dbReference>
<feature type="compositionally biased region" description="Basic and acidic residues" evidence="3">
    <location>
        <begin position="182"/>
        <end position="198"/>
    </location>
</feature>
<feature type="non-terminal residue" evidence="5">
    <location>
        <position position="1"/>
    </location>
</feature>
<dbReference type="PANTHER" id="PTHR15818:SF2">
    <property type="entry name" value="G-PATCH DOMAIN AND KOW MOTIFS-CONTAINING PROTEIN"/>
    <property type="match status" value="1"/>
</dbReference>
<dbReference type="GO" id="GO:0000398">
    <property type="term" value="P:mRNA splicing, via spliceosome"/>
    <property type="evidence" value="ECO:0007669"/>
    <property type="project" value="InterPro"/>
</dbReference>
<evidence type="ECO:0000313" key="5">
    <source>
        <dbReference type="EMBL" id="JAT44875.1"/>
    </source>
</evidence>
<accession>A0A1D1XR57</accession>
<protein>
    <submittedName>
        <fullName evidence="5">Protein MOS2</fullName>
    </submittedName>
</protein>
<proteinExistence type="predicted"/>
<dbReference type="Gene3D" id="2.30.30.140">
    <property type="match status" value="1"/>
</dbReference>
<name>A0A1D1XR57_9ARAE</name>
<dbReference type="PROSITE" id="PS50174">
    <property type="entry name" value="G_PATCH"/>
    <property type="match status" value="1"/>
</dbReference>
<dbReference type="Pfam" id="PF25088">
    <property type="entry name" value="GPKOW_C"/>
    <property type="match status" value="1"/>
</dbReference>
<comment type="subcellular location">
    <subcellularLocation>
        <location evidence="1">Nucleus</location>
    </subcellularLocation>
</comment>
<feature type="region of interest" description="Disordered" evidence="3">
    <location>
        <begin position="352"/>
        <end position="410"/>
    </location>
</feature>
<evidence type="ECO:0000256" key="3">
    <source>
        <dbReference type="SAM" id="MobiDB-lite"/>
    </source>
</evidence>
<feature type="compositionally biased region" description="Basic and acidic residues" evidence="3">
    <location>
        <begin position="154"/>
        <end position="170"/>
    </location>
</feature>
<dbReference type="InterPro" id="IPR000467">
    <property type="entry name" value="G_patch_dom"/>
</dbReference>
<feature type="compositionally biased region" description="Basic and acidic residues" evidence="3">
    <location>
        <begin position="352"/>
        <end position="409"/>
    </location>
</feature>
<feature type="compositionally biased region" description="Polar residues" evidence="3">
    <location>
        <begin position="273"/>
        <end position="282"/>
    </location>
</feature>
<evidence type="ECO:0000259" key="4">
    <source>
        <dbReference type="PROSITE" id="PS50174"/>
    </source>
</evidence>
<reference evidence="5" key="1">
    <citation type="submission" date="2015-07" db="EMBL/GenBank/DDBJ databases">
        <title>Transcriptome Assembly of Anthurium amnicola.</title>
        <authorList>
            <person name="Suzuki J."/>
        </authorList>
    </citation>
    <scope>NUCLEOTIDE SEQUENCE</scope>
</reference>
<dbReference type="Pfam" id="PF12656">
    <property type="entry name" value="G-patch_2"/>
    <property type="match status" value="1"/>
</dbReference>
<feature type="domain" description="G-patch" evidence="4">
    <location>
        <begin position="205"/>
        <end position="251"/>
    </location>
</feature>
<evidence type="ECO:0000313" key="6">
    <source>
        <dbReference type="EMBL" id="JAT66434.1"/>
    </source>
</evidence>
<organism evidence="5">
    <name type="scientific">Anthurium amnicola</name>
    <dbReference type="NCBI Taxonomy" id="1678845"/>
    <lineage>
        <taxon>Eukaryota</taxon>
        <taxon>Viridiplantae</taxon>
        <taxon>Streptophyta</taxon>
        <taxon>Embryophyta</taxon>
        <taxon>Tracheophyta</taxon>
        <taxon>Spermatophyta</taxon>
        <taxon>Magnoliopsida</taxon>
        <taxon>Liliopsida</taxon>
        <taxon>Araceae</taxon>
        <taxon>Pothoideae</taxon>
        <taxon>Potheae</taxon>
        <taxon>Anthurium</taxon>
    </lineage>
</organism>
<dbReference type="EMBL" id="GDJX01023061">
    <property type="protein sequence ID" value="JAT44875.1"/>
    <property type="molecule type" value="Transcribed_RNA"/>
</dbReference>
<gene>
    <name evidence="5" type="primary">MOS2_1</name>
    <name evidence="6" type="synonym">MOS2_0</name>
    <name evidence="5" type="ORF">g.54820</name>
    <name evidence="6" type="ORF">g.54821</name>
</gene>
<feature type="region of interest" description="Disordered" evidence="3">
    <location>
        <begin position="48"/>
        <end position="198"/>
    </location>
</feature>
<dbReference type="AlphaFoldDB" id="A0A1D1XR57"/>
<feature type="region of interest" description="Disordered" evidence="3">
    <location>
        <begin position="241"/>
        <end position="283"/>
    </location>
</feature>
<feature type="compositionally biased region" description="Low complexity" evidence="3">
    <location>
        <begin position="48"/>
        <end position="57"/>
    </location>
</feature>
<keyword evidence="2" id="KW-0539">Nucleus</keyword>
<sequence>SDSVSDPETRWPLLVSEALGTPNPLQRRGVVVAAVPASAAAAAMKLSFSLSSKSSSSRPLPTGTLRDGAGGREEQAEAASKSEFVTVFDPTVTLTPGAAPIAPLPNSDSWRVPKRMKSLLPPPSDPDSSSTDRFELDTSQPDPGNVSYGLTLRSKGDGGDVGKDPDRDIAGGRSDPPASAEQKFREDMERLPEDRGLDEFQDISVEDFSRALLAGYGWKAGQGVGRNAKEDTQVREYKRWAGHGGLGFTPDMASEKKGRKNDREGLPPPPVSANGSVATNGGKTKVVRIVAGEHAGRKAVVMQKSTRSDSPRGTVVLSLLESELEVTVELDMIAELGSAQEEKYLRKLKEVRAGEGGERKDEKKRDRRKDDRKKDKGISRGEEDGRSGIRDENHKGGEHCRPRGSDRGAEPVSWLRSHIRVRIISKGFKGGRLYLKKGVVMDVVGPVTCDLSMDDSGELLQGVEQVILETALPRRGGPVLVLFGRHKGRFGKLMEKVTEEEAAVVQDADNHELIKVRLEQIAEYVGDPSVLGY</sequence>
<dbReference type="InterPro" id="IPR045166">
    <property type="entry name" value="Spp2-like"/>
</dbReference>
<dbReference type="GO" id="GO:0005681">
    <property type="term" value="C:spliceosomal complex"/>
    <property type="evidence" value="ECO:0007669"/>
    <property type="project" value="TreeGrafter"/>
</dbReference>
<dbReference type="InterPro" id="IPR026822">
    <property type="entry name" value="Spp2/MOS2_G-patch"/>
</dbReference>
<dbReference type="GO" id="GO:0003676">
    <property type="term" value="F:nucleic acid binding"/>
    <property type="evidence" value="ECO:0007669"/>
    <property type="project" value="InterPro"/>
</dbReference>
<feature type="compositionally biased region" description="Basic and acidic residues" evidence="3">
    <location>
        <begin position="253"/>
        <end position="265"/>
    </location>
</feature>